<evidence type="ECO:0000256" key="3">
    <source>
        <dbReference type="ARBA" id="ARBA00022679"/>
    </source>
</evidence>
<keyword evidence="4" id="KW-0949">S-adenosyl-L-methionine</keyword>
<evidence type="ECO:0000256" key="1">
    <source>
        <dbReference type="ARBA" id="ARBA00010815"/>
    </source>
</evidence>
<dbReference type="PIRSF" id="PIRSF003085">
    <property type="entry name" value="CMAS"/>
    <property type="match status" value="1"/>
</dbReference>
<dbReference type="PANTHER" id="PTHR43667:SF1">
    <property type="entry name" value="CYCLOPROPANE-FATTY-ACYL-PHOSPHOLIPID SYNTHASE"/>
    <property type="match status" value="1"/>
</dbReference>
<reference evidence="6" key="1">
    <citation type="journal article" date="2011" name="PLoS ONE">
        <title>Ralstonia syzygii, the Blood Disease Bacterium and some Asian R. solanacearum strains form a single genomic species despite divergent lifestyles.</title>
        <authorList>
            <person name="Remenant B."/>
            <person name="de Cambiaire J.C."/>
            <person name="Cellier G."/>
            <person name="Jacobs J.M."/>
            <person name="Mangenot S."/>
            <person name="Barbe V."/>
            <person name="Lajus A."/>
            <person name="Vallenet D."/>
            <person name="Medigue C."/>
            <person name="Fegan M."/>
            <person name="Allen C."/>
            <person name="Prior P."/>
        </authorList>
    </citation>
    <scope>NUCLEOTIDE SEQUENCE</scope>
    <source>
        <strain evidence="6">R24</strain>
    </source>
</reference>
<evidence type="ECO:0000313" key="6">
    <source>
        <dbReference type="EMBL" id="CCA87298.1"/>
    </source>
</evidence>
<dbReference type="InterPro" id="IPR003333">
    <property type="entry name" value="CMAS"/>
</dbReference>
<dbReference type="PANTHER" id="PTHR43667">
    <property type="entry name" value="CYCLOPROPANE-FATTY-ACYL-PHOSPHOLIPID SYNTHASE"/>
    <property type="match status" value="1"/>
</dbReference>
<dbReference type="InterPro" id="IPR029063">
    <property type="entry name" value="SAM-dependent_MTases_sf"/>
</dbReference>
<dbReference type="CDD" id="cd02440">
    <property type="entry name" value="AdoMet_MTases"/>
    <property type="match status" value="1"/>
</dbReference>
<dbReference type="SUPFAM" id="SSF53335">
    <property type="entry name" value="S-adenosyl-L-methionine-dependent methyltransferases"/>
    <property type="match status" value="1"/>
</dbReference>
<evidence type="ECO:0000256" key="5">
    <source>
        <dbReference type="ARBA" id="ARBA00023098"/>
    </source>
</evidence>
<dbReference type="AlphaFoldDB" id="G3ACK5"/>
<dbReference type="InterPro" id="IPR050723">
    <property type="entry name" value="CFA/CMAS"/>
</dbReference>
<protein>
    <submittedName>
        <fullName evidence="6">Putative cyclopropane-fatty-acyl-phospholipid synthase</fullName>
        <ecNumber evidence="6">2.1.1.79</ecNumber>
    </submittedName>
</protein>
<dbReference type="Gene3D" id="3.40.50.150">
    <property type="entry name" value="Vaccinia Virus protein VP39"/>
    <property type="match status" value="1"/>
</dbReference>
<dbReference type="EMBL" id="FR854092">
    <property type="protein sequence ID" value="CCA87298.1"/>
    <property type="molecule type" value="Genomic_DNA"/>
</dbReference>
<accession>G3ACK5</accession>
<organism evidence="6">
    <name type="scientific">Ralstonia syzygii R24</name>
    <dbReference type="NCBI Taxonomy" id="907261"/>
    <lineage>
        <taxon>Bacteria</taxon>
        <taxon>Pseudomonadati</taxon>
        <taxon>Pseudomonadota</taxon>
        <taxon>Betaproteobacteria</taxon>
        <taxon>Burkholderiales</taxon>
        <taxon>Burkholderiaceae</taxon>
        <taxon>Ralstonia</taxon>
        <taxon>Ralstonia solanacearum species complex</taxon>
    </lineage>
</organism>
<dbReference type="GO" id="GO:0008825">
    <property type="term" value="F:cyclopropane-fatty-acyl-phospholipid synthase activity"/>
    <property type="evidence" value="ECO:0007669"/>
    <property type="project" value="UniProtKB-EC"/>
</dbReference>
<keyword evidence="2 6" id="KW-0489">Methyltransferase</keyword>
<comment type="similarity">
    <text evidence="1">Belongs to the CFA/CMAS family.</text>
</comment>
<sequence length="300" mass="33810">MNPVLPAGPTMATQADIAFHYDVDNHFYGLFLDRVHRAYSCAVWDGADTLEEAQQHKLSRLARFAGMAAGHHVLDIGCGWGGMLDYAVDVRGAATATGLTLSENQYSYVLDKVPSDITISLMSWRDFTPATRFDALVSIGAFEHFASLEDRDNSRHRQVYADFFAWSRAVSTDSARLGLQTIVAARAPESLEEVHDTRYLLKHVFPGSALPGMSDIQAGLQDHYDICECRHIGLDYARTLEQWRLRLQAHRTIIEARYGEALYQHYDHYFQAAERSFRAGVVNLAQLSLVPVRRAISFRR</sequence>
<proteinExistence type="inferred from homology"/>
<dbReference type="GO" id="GO:0032259">
    <property type="term" value="P:methylation"/>
    <property type="evidence" value="ECO:0007669"/>
    <property type="project" value="UniProtKB-KW"/>
</dbReference>
<keyword evidence="3 6" id="KW-0808">Transferase</keyword>
<dbReference type="Pfam" id="PF02353">
    <property type="entry name" value="CMAS"/>
    <property type="match status" value="1"/>
</dbReference>
<reference evidence="6" key="2">
    <citation type="submission" date="2011-04" db="EMBL/GenBank/DDBJ databases">
        <authorList>
            <person name="Genoscope - CEA"/>
        </authorList>
    </citation>
    <scope>NUCLEOTIDE SEQUENCE</scope>
    <source>
        <strain evidence="6">R24</strain>
    </source>
</reference>
<dbReference type="GO" id="GO:0008610">
    <property type="term" value="P:lipid biosynthetic process"/>
    <property type="evidence" value="ECO:0007669"/>
    <property type="project" value="InterPro"/>
</dbReference>
<gene>
    <name evidence="6" type="ORF">RALSY_mp30625</name>
</gene>
<name>G3ACK5_9RALS</name>
<keyword evidence="5" id="KW-0443">Lipid metabolism</keyword>
<evidence type="ECO:0000256" key="2">
    <source>
        <dbReference type="ARBA" id="ARBA00022603"/>
    </source>
</evidence>
<dbReference type="EC" id="2.1.1.79" evidence="6"/>
<evidence type="ECO:0000256" key="4">
    <source>
        <dbReference type="ARBA" id="ARBA00022691"/>
    </source>
</evidence>